<evidence type="ECO:0000313" key="2">
    <source>
        <dbReference type="EnsemblMetazoa" id="GBRI018579-PA"/>
    </source>
</evidence>
<feature type="compositionally biased region" description="Polar residues" evidence="1">
    <location>
        <begin position="1029"/>
        <end position="1042"/>
    </location>
</feature>
<feature type="region of interest" description="Disordered" evidence="1">
    <location>
        <begin position="484"/>
        <end position="535"/>
    </location>
</feature>
<evidence type="ECO:0000313" key="3">
    <source>
        <dbReference type="Proteomes" id="UP000091820"/>
    </source>
</evidence>
<feature type="region of interest" description="Disordered" evidence="1">
    <location>
        <begin position="1065"/>
        <end position="1087"/>
    </location>
</feature>
<evidence type="ECO:0000256" key="1">
    <source>
        <dbReference type="SAM" id="MobiDB-lite"/>
    </source>
</evidence>
<feature type="compositionally biased region" description="Basic and acidic residues" evidence="1">
    <location>
        <begin position="896"/>
        <end position="909"/>
    </location>
</feature>
<dbReference type="Proteomes" id="UP000091820">
    <property type="component" value="Unassembled WGS sequence"/>
</dbReference>
<accession>A0A1A9WG63</accession>
<feature type="compositionally biased region" description="Basic residues" evidence="1">
    <location>
        <begin position="501"/>
        <end position="510"/>
    </location>
</feature>
<feature type="compositionally biased region" description="Basic and acidic residues" evidence="1">
    <location>
        <begin position="803"/>
        <end position="817"/>
    </location>
</feature>
<proteinExistence type="predicted"/>
<feature type="region of interest" description="Disordered" evidence="1">
    <location>
        <begin position="431"/>
        <end position="468"/>
    </location>
</feature>
<feature type="region of interest" description="Disordered" evidence="1">
    <location>
        <begin position="796"/>
        <end position="848"/>
    </location>
</feature>
<protein>
    <submittedName>
        <fullName evidence="2">Uncharacterized protein</fullName>
    </submittedName>
</protein>
<dbReference type="EnsemblMetazoa" id="GBRI018579-RA">
    <property type="protein sequence ID" value="GBRI018579-PA"/>
    <property type="gene ID" value="GBRI018579"/>
</dbReference>
<reference evidence="2" key="2">
    <citation type="submission" date="2020-05" db="UniProtKB">
        <authorList>
            <consortium name="EnsemblMetazoa"/>
        </authorList>
    </citation>
    <scope>IDENTIFICATION</scope>
    <source>
        <strain evidence="2">IAEA</strain>
    </source>
</reference>
<feature type="region of interest" description="Disordered" evidence="1">
    <location>
        <begin position="707"/>
        <end position="739"/>
    </location>
</feature>
<feature type="region of interest" description="Disordered" evidence="1">
    <location>
        <begin position="889"/>
        <end position="909"/>
    </location>
</feature>
<keyword evidence="3" id="KW-1185">Reference proteome</keyword>
<feature type="compositionally biased region" description="Basic residues" evidence="1">
    <location>
        <begin position="717"/>
        <end position="730"/>
    </location>
</feature>
<feature type="compositionally biased region" description="Basic and acidic residues" evidence="1">
    <location>
        <begin position="834"/>
        <end position="848"/>
    </location>
</feature>
<organism evidence="2 3">
    <name type="scientific">Glossina brevipalpis</name>
    <dbReference type="NCBI Taxonomy" id="37001"/>
    <lineage>
        <taxon>Eukaryota</taxon>
        <taxon>Metazoa</taxon>
        <taxon>Ecdysozoa</taxon>
        <taxon>Arthropoda</taxon>
        <taxon>Hexapoda</taxon>
        <taxon>Insecta</taxon>
        <taxon>Pterygota</taxon>
        <taxon>Neoptera</taxon>
        <taxon>Endopterygota</taxon>
        <taxon>Diptera</taxon>
        <taxon>Brachycera</taxon>
        <taxon>Muscomorpha</taxon>
        <taxon>Hippoboscoidea</taxon>
        <taxon>Glossinidae</taxon>
        <taxon>Glossina</taxon>
    </lineage>
</organism>
<feature type="region of interest" description="Disordered" evidence="1">
    <location>
        <begin position="981"/>
        <end position="1042"/>
    </location>
</feature>
<feature type="compositionally biased region" description="Low complexity" evidence="1">
    <location>
        <begin position="441"/>
        <end position="450"/>
    </location>
</feature>
<name>A0A1A9WG63_9MUSC</name>
<reference evidence="3" key="1">
    <citation type="submission" date="2014-03" db="EMBL/GenBank/DDBJ databases">
        <authorList>
            <person name="Aksoy S."/>
            <person name="Warren W."/>
            <person name="Wilson R.K."/>
        </authorList>
    </citation>
    <scope>NUCLEOTIDE SEQUENCE [LARGE SCALE GENOMIC DNA]</scope>
    <source>
        <strain evidence="3">IAEA</strain>
    </source>
</reference>
<dbReference type="VEuPathDB" id="VectorBase:GBRI018579"/>
<dbReference type="AlphaFoldDB" id="A0A1A9WG63"/>
<sequence>MGKCISKNPTSLTIATISEKNLAAASHILDKYSESSEYVALEDGQGNQLYEYIAVNDRTNGNVVVITADCQDSVQNEKQKQAKQERQERQHESYVTNNNQEIIVENICTNSTDHYTCVAIQQEIECDDKANTRTYNDEYDDVVESLLDVGKHITAMSFSSSSSSSYVATAAPTTSAIAICNNISSSKLYDYDVHLANSNNNTHNYYTDIQHSMVQLRLYRQKQWQEQQQQIQTQQRISNQNKVDAYDSYNIKNLLRQQKVKKILKLTTTTSASSKLKSRNDLKVHAPSKAATPECECSSKMDECENLVIGLKGYEALDIKQQSINDNEIDIHQLESLDIEDNNMGQIESKKRSKKHQGNEIQTKGTAMSFGFRKNLNTTPKKLKKLIKGETKNSKKQDKCNNFCEDESTIDSIGNGERFTTAMGKSESIVNNPAVNRDDNGNAGNVGDGVQTTLPGAGSRFGYRGPIRPSSTDITALWQKDSHDNIRNNNCSSAGGGSNTRVKRRSKSAHAGRIISSSNDSDGEPGDGVGARKVNQPKTITFNLKQNSTIEYDRRQFFDRPMETGISYGYVNGRNSNFINTGFHNNVIICPTPRLPATTYSKFTLQTVSLPKPEYAIPISINATTPTTPAGSYASSPVANTGARAKDFITVRGTASTNQYSVTAMQSQRIDPKTAKHMANSSTRRIFCGSREISADSGIASLDMALDSSTSSGVRSSSRHASPKRSRSRPRNLQMVMNGRGKFEVRDLDDSLSSESSSIIEPLALPKLPTENQTVPLPLSGLVRSNTVLSRESYELKNTQNLHDGRGKIKNNSRDRSNSSTHAPSEEDSESIDEEKLHLDRSATEKGIKERQFKDINTCSSKTSSPGSSIISSWCNGGESLAAKDFSNLSLSSSEDSNKKDNKLQEEEKEKEAKIQLELNDDDLTSLTETIALNICNEVDGVQSILKEVPLEQSERPKCFYNAIDENKFAVMALEGSTFLLDDETSPTDSLVSSTESEEAPCKQKKHKINEELQEKDIDEISPELDVASPNSPGTPTHASHSLSLSDCGNLIDDEIADQPALLFNHDSQDGVGNGGGESVASRKDKADTPTLIESMSSMRNSVHSQTKSRSALHQAMELSLRTPLSLRKAVMERAESLDTLSPCESICSDDLMMDFDMNSSIDSIDRSASIKSRSGSDLNKIDDSELFTELEQTSSSSLL</sequence>